<gene>
    <name evidence="1" type="ORF">DFR79_13220</name>
</gene>
<proteinExistence type="predicted"/>
<evidence type="ECO:0000313" key="1">
    <source>
        <dbReference type="EMBL" id="TDO77688.1"/>
    </source>
</evidence>
<name>A0A4R6LG19_9FIRM</name>
<dbReference type="EMBL" id="SNWX01000032">
    <property type="protein sequence ID" value="TDO77688.1"/>
    <property type="molecule type" value="Genomic_DNA"/>
</dbReference>
<protein>
    <submittedName>
        <fullName evidence="1">Uncharacterized protein</fullName>
    </submittedName>
</protein>
<organism evidence="1 2">
    <name type="scientific">Halanaerobium saccharolyticum</name>
    <dbReference type="NCBI Taxonomy" id="43595"/>
    <lineage>
        <taxon>Bacteria</taxon>
        <taxon>Bacillati</taxon>
        <taxon>Bacillota</taxon>
        <taxon>Clostridia</taxon>
        <taxon>Halanaerobiales</taxon>
        <taxon>Halanaerobiaceae</taxon>
        <taxon>Halanaerobium</taxon>
    </lineage>
</organism>
<dbReference type="OrthoDB" id="2626104at2"/>
<dbReference type="RefSeq" id="WP_133516072.1">
    <property type="nucleotide sequence ID" value="NZ_SNWX01000032.1"/>
</dbReference>
<dbReference type="Proteomes" id="UP000295064">
    <property type="component" value="Unassembled WGS sequence"/>
</dbReference>
<dbReference type="AlphaFoldDB" id="A0A4R6LG19"/>
<evidence type="ECO:0000313" key="2">
    <source>
        <dbReference type="Proteomes" id="UP000295064"/>
    </source>
</evidence>
<accession>A0A4R6LG19</accession>
<comment type="caution">
    <text evidence="1">The sequence shown here is derived from an EMBL/GenBank/DDBJ whole genome shotgun (WGS) entry which is preliminary data.</text>
</comment>
<sequence length="195" mass="20521">MSYVALNHKLDRKVKNDAGTSEKLRAIAELDIGAVEAQDIAGVLGSTSLTSQTQTITSGITDPNVPRNLKIKANAASVAGDIVINGTDIDDNAISETIALNGDTEVQGNKAFKTVISIELPVETNAGTDEVQVGVANKLGLPYKLERNTVLKAYRDNVLEATAPTVAVDSANIENNTVLLDSAMNGTDVNVYLIV</sequence>
<reference evidence="1 2" key="1">
    <citation type="submission" date="2019-03" db="EMBL/GenBank/DDBJ databases">
        <title>Subsurface microbial communities from deep shales in Ohio and West Virginia, USA.</title>
        <authorList>
            <person name="Wrighton K."/>
        </authorList>
    </citation>
    <scope>NUCLEOTIDE SEQUENCE [LARGE SCALE GENOMIC DNA]</scope>
    <source>
        <strain evidence="1 2">MA284_T2</strain>
    </source>
</reference>